<reference evidence="1 2" key="1">
    <citation type="submission" date="2019-03" db="EMBL/GenBank/DDBJ databases">
        <title>First draft genome of Liparis tanakae, snailfish: a comprehensive survey of snailfish specific genes.</title>
        <authorList>
            <person name="Kim W."/>
            <person name="Song I."/>
            <person name="Jeong J.-H."/>
            <person name="Kim D."/>
            <person name="Kim S."/>
            <person name="Ryu S."/>
            <person name="Song J.Y."/>
            <person name="Lee S.K."/>
        </authorList>
    </citation>
    <scope>NUCLEOTIDE SEQUENCE [LARGE SCALE GENOMIC DNA]</scope>
    <source>
        <tissue evidence="1">Muscle</tissue>
    </source>
</reference>
<keyword evidence="2" id="KW-1185">Reference proteome</keyword>
<dbReference type="EMBL" id="SRLO01000996">
    <property type="protein sequence ID" value="TNN43012.1"/>
    <property type="molecule type" value="Genomic_DNA"/>
</dbReference>
<evidence type="ECO:0000313" key="2">
    <source>
        <dbReference type="Proteomes" id="UP000314294"/>
    </source>
</evidence>
<dbReference type="Proteomes" id="UP000314294">
    <property type="component" value="Unassembled WGS sequence"/>
</dbReference>
<protein>
    <submittedName>
        <fullName evidence="1">Uncharacterized protein</fullName>
    </submittedName>
</protein>
<evidence type="ECO:0000313" key="1">
    <source>
        <dbReference type="EMBL" id="TNN43012.1"/>
    </source>
</evidence>
<organism evidence="1 2">
    <name type="scientific">Liparis tanakae</name>
    <name type="common">Tanaka's snailfish</name>
    <dbReference type="NCBI Taxonomy" id="230148"/>
    <lineage>
        <taxon>Eukaryota</taxon>
        <taxon>Metazoa</taxon>
        <taxon>Chordata</taxon>
        <taxon>Craniata</taxon>
        <taxon>Vertebrata</taxon>
        <taxon>Euteleostomi</taxon>
        <taxon>Actinopterygii</taxon>
        <taxon>Neopterygii</taxon>
        <taxon>Teleostei</taxon>
        <taxon>Neoteleostei</taxon>
        <taxon>Acanthomorphata</taxon>
        <taxon>Eupercaria</taxon>
        <taxon>Perciformes</taxon>
        <taxon>Cottioidei</taxon>
        <taxon>Cottales</taxon>
        <taxon>Liparidae</taxon>
        <taxon>Liparis</taxon>
    </lineage>
</organism>
<gene>
    <name evidence="1" type="ORF">EYF80_046783</name>
</gene>
<comment type="caution">
    <text evidence="1">The sequence shown here is derived from an EMBL/GenBank/DDBJ whole genome shotgun (WGS) entry which is preliminary data.</text>
</comment>
<accession>A0A4Z2FRK4</accession>
<sequence>MRTFVEGKTLKSAFDSCIAKKTIQMKDREICCCRCKKPTGWKLSGSMGICCVRETTQDGVPCSSEPSCTCSPGVDSS</sequence>
<proteinExistence type="predicted"/>
<name>A0A4Z2FRK4_9TELE</name>
<dbReference type="AlphaFoldDB" id="A0A4Z2FRK4"/>